<comment type="caution">
    <text evidence="3">The sequence shown here is derived from an EMBL/GenBank/DDBJ whole genome shotgun (WGS) entry which is preliminary data.</text>
</comment>
<gene>
    <name evidence="3" type="ORF">ADS79_21275</name>
    <name evidence="2" type="ORF">BRE01_00870</name>
</gene>
<organism evidence="3 4">
    <name type="scientific">Brevibacillus reuszeri</name>
    <dbReference type="NCBI Taxonomy" id="54915"/>
    <lineage>
        <taxon>Bacteria</taxon>
        <taxon>Bacillati</taxon>
        <taxon>Bacillota</taxon>
        <taxon>Bacilli</taxon>
        <taxon>Bacillales</taxon>
        <taxon>Paenibacillaceae</taxon>
        <taxon>Brevibacillus</taxon>
    </lineage>
</organism>
<protein>
    <recommendedName>
        <fullName evidence="1">Core domain-containing protein</fullName>
    </recommendedName>
</protein>
<reference evidence="2 5" key="3">
    <citation type="submission" date="2019-06" db="EMBL/GenBank/DDBJ databases">
        <title>Whole genome shotgun sequence of Brevibacillus reuszeri NBRC 15719.</title>
        <authorList>
            <person name="Hosoyama A."/>
            <person name="Uohara A."/>
            <person name="Ohji S."/>
            <person name="Ichikawa N."/>
        </authorList>
    </citation>
    <scope>NUCLEOTIDE SEQUENCE [LARGE SCALE GENOMIC DNA]</scope>
    <source>
        <strain evidence="2 5">NBRC 15719</strain>
    </source>
</reference>
<dbReference type="Proteomes" id="UP000319578">
    <property type="component" value="Unassembled WGS sequence"/>
</dbReference>
<reference evidence="3" key="2">
    <citation type="submission" date="2015-07" db="EMBL/GenBank/DDBJ databases">
        <title>MeaNS - Measles Nucleotide Surveillance Program.</title>
        <authorList>
            <person name="Tran T."/>
            <person name="Druce J."/>
        </authorList>
    </citation>
    <scope>NUCLEOTIDE SEQUENCE</scope>
    <source>
        <strain evidence="3">DSM 9887</strain>
    </source>
</reference>
<dbReference type="Pfam" id="PF01521">
    <property type="entry name" value="Fe-S_biosyn"/>
    <property type="match status" value="1"/>
</dbReference>
<dbReference type="InterPro" id="IPR000361">
    <property type="entry name" value="ATAP_core_dom"/>
</dbReference>
<dbReference type="EMBL" id="LGIQ01000009">
    <property type="protein sequence ID" value="KNB71337.1"/>
    <property type="molecule type" value="Genomic_DNA"/>
</dbReference>
<dbReference type="STRING" id="54915.ADS79_21275"/>
<dbReference type="OrthoDB" id="2990822at2"/>
<name>A0A0K9YRT4_9BACL</name>
<evidence type="ECO:0000313" key="4">
    <source>
        <dbReference type="Proteomes" id="UP000036834"/>
    </source>
</evidence>
<dbReference type="InterPro" id="IPR035903">
    <property type="entry name" value="HesB-like_dom_sf"/>
</dbReference>
<dbReference type="PATRIC" id="fig|54915.3.peg.3386"/>
<dbReference type="Proteomes" id="UP000036834">
    <property type="component" value="Unassembled WGS sequence"/>
</dbReference>
<dbReference type="EMBL" id="BJON01000002">
    <property type="protein sequence ID" value="GED66385.1"/>
    <property type="molecule type" value="Genomic_DNA"/>
</dbReference>
<reference evidence="4" key="1">
    <citation type="submission" date="2015-07" db="EMBL/GenBank/DDBJ databases">
        <title>Genome sequencing project for genomic taxonomy and phylogenomics of Bacillus-like bacteria.</title>
        <authorList>
            <person name="Liu B."/>
            <person name="Wang J."/>
            <person name="Zhu Y."/>
            <person name="Liu G."/>
            <person name="Chen Q."/>
            <person name="Chen Z."/>
            <person name="Lan J."/>
            <person name="Che J."/>
            <person name="Ge C."/>
            <person name="Shi H."/>
            <person name="Pan Z."/>
            <person name="Liu X."/>
        </authorList>
    </citation>
    <scope>NUCLEOTIDE SEQUENCE [LARGE SCALE GENOMIC DNA]</scope>
    <source>
        <strain evidence="4">DSM 9887</strain>
    </source>
</reference>
<dbReference type="Gene3D" id="2.60.300.12">
    <property type="entry name" value="HesB-like domain"/>
    <property type="match status" value="1"/>
</dbReference>
<dbReference type="AlphaFoldDB" id="A0A0K9YRT4"/>
<evidence type="ECO:0000313" key="5">
    <source>
        <dbReference type="Proteomes" id="UP000319578"/>
    </source>
</evidence>
<feature type="domain" description="Core" evidence="1">
    <location>
        <begin position="2"/>
        <end position="94"/>
    </location>
</feature>
<evidence type="ECO:0000313" key="2">
    <source>
        <dbReference type="EMBL" id="GED66385.1"/>
    </source>
</evidence>
<proteinExistence type="predicted"/>
<dbReference type="SUPFAM" id="SSF89360">
    <property type="entry name" value="HesB-like domain"/>
    <property type="match status" value="1"/>
</dbReference>
<evidence type="ECO:0000313" key="3">
    <source>
        <dbReference type="EMBL" id="KNB71337.1"/>
    </source>
</evidence>
<accession>A0A0K9YRT4</accession>
<keyword evidence="5" id="KW-1185">Reference proteome</keyword>
<sequence>MINITPQAAARLALMIAEESDADKLGIKLVPTTTGCGSYTYSIAITEKQAGDLVQEMHGIRIFYQEWDVEKVTGIVIDCDMKSGRFSILHPSPLQTDCPHTH</sequence>
<dbReference type="RefSeq" id="WP_049740370.1">
    <property type="nucleotide sequence ID" value="NZ_BJON01000002.1"/>
</dbReference>
<evidence type="ECO:0000259" key="1">
    <source>
        <dbReference type="Pfam" id="PF01521"/>
    </source>
</evidence>